<feature type="region of interest" description="Disordered" evidence="1">
    <location>
        <begin position="331"/>
        <end position="354"/>
    </location>
</feature>
<dbReference type="AlphaFoldDB" id="A0A1G7PV31"/>
<dbReference type="EMBL" id="FNBX01000017">
    <property type="protein sequence ID" value="SDF89489.1"/>
    <property type="molecule type" value="Genomic_DNA"/>
</dbReference>
<sequence length="354" mass="41282">MPNLPQQSQFLIYQTEDGRVKIDVRFEDESVWLTQQMMADLFQTSKQNVSHHIKSIFDEGELSPEATVKKYLTVQQEGARQVQRQLEYYSLDMIISVGYRVKSHVATRFRIWATQQLREFITKGFVLDDERLKNPDQPFDYFEELLRRIQDIRTSERRFYQKITDIYATSVDYDPTTEESITFFKTVQNKLHWAVTGMTAAELIHSRADSTKPYMGLTTWRGAKVRKQDVGIAKNYLSEEELLALNNLVEQYLLFAERQARLRNPMAMTDWIAKLDAFLTLNEGNILTHAGRISHDLAIAHAEQEYDKFHKQRQLEVGKKESDFDKAIKALTDGKNEAGSPVVQPRPKKNFKKF</sequence>
<evidence type="ECO:0000313" key="3">
    <source>
        <dbReference type="Proteomes" id="UP000199355"/>
    </source>
</evidence>
<keyword evidence="3" id="KW-1185">Reference proteome</keyword>
<name>A0A1G7PV31_9BACT</name>
<proteinExistence type="predicted"/>
<reference evidence="3" key="1">
    <citation type="submission" date="2016-10" db="EMBL/GenBank/DDBJ databases">
        <authorList>
            <person name="Varghese N."/>
            <person name="Submissions S."/>
        </authorList>
    </citation>
    <scope>NUCLEOTIDE SEQUENCE [LARGE SCALE GENOMIC DNA]</scope>
    <source>
        <strain evidence="3">KHC7</strain>
    </source>
</reference>
<protein>
    <submittedName>
        <fullName evidence="2">Uncharacterized conserved protein</fullName>
    </submittedName>
</protein>
<dbReference type="Proteomes" id="UP000199355">
    <property type="component" value="Unassembled WGS sequence"/>
</dbReference>
<dbReference type="RefSeq" id="WP_218970743.1">
    <property type="nucleotide sequence ID" value="NZ_FNBX01000017.1"/>
</dbReference>
<dbReference type="PIRSF" id="PIRSF015268">
    <property type="entry name" value="Virulence_RhuM"/>
    <property type="match status" value="1"/>
</dbReference>
<dbReference type="PANTHER" id="PTHR35810:SF1">
    <property type="entry name" value="CYTOPLASMIC PROTEIN"/>
    <property type="match status" value="1"/>
</dbReference>
<dbReference type="InterPro" id="IPR011204">
    <property type="entry name" value="Virulence_RhuM-like"/>
</dbReference>
<evidence type="ECO:0000313" key="2">
    <source>
        <dbReference type="EMBL" id="SDF89489.1"/>
    </source>
</evidence>
<accession>A0A1G7PV31</accession>
<dbReference type="STRING" id="571438.SAMN05192586_11733"/>
<dbReference type="Pfam" id="PF13310">
    <property type="entry name" value="Virulence_RhuM"/>
    <property type="match status" value="1"/>
</dbReference>
<gene>
    <name evidence="2" type="ORF">SAMN05192586_11733</name>
</gene>
<evidence type="ECO:0000256" key="1">
    <source>
        <dbReference type="SAM" id="MobiDB-lite"/>
    </source>
</evidence>
<dbReference type="PANTHER" id="PTHR35810">
    <property type="entry name" value="CYTOPLASMIC PROTEIN-RELATED"/>
    <property type="match status" value="1"/>
</dbReference>
<organism evidence="2 3">
    <name type="scientific">Desulfovibrio legallii</name>
    <dbReference type="NCBI Taxonomy" id="571438"/>
    <lineage>
        <taxon>Bacteria</taxon>
        <taxon>Pseudomonadati</taxon>
        <taxon>Thermodesulfobacteriota</taxon>
        <taxon>Desulfovibrionia</taxon>
        <taxon>Desulfovibrionales</taxon>
        <taxon>Desulfovibrionaceae</taxon>
        <taxon>Desulfovibrio</taxon>
    </lineage>
</organism>